<feature type="compositionally biased region" description="Acidic residues" evidence="1">
    <location>
        <begin position="237"/>
        <end position="285"/>
    </location>
</feature>
<accession>A0A1W6KFU0</accession>
<organism evidence="2 3">
    <name type="scientific">Marinobacter salarius</name>
    <dbReference type="NCBI Taxonomy" id="1420917"/>
    <lineage>
        <taxon>Bacteria</taxon>
        <taxon>Pseudomonadati</taxon>
        <taxon>Pseudomonadota</taxon>
        <taxon>Gammaproteobacteria</taxon>
        <taxon>Pseudomonadales</taxon>
        <taxon>Marinobacteraceae</taxon>
        <taxon>Marinobacter</taxon>
    </lineage>
</organism>
<protein>
    <submittedName>
        <fullName evidence="2">Uncharacterized protein</fullName>
    </submittedName>
</protein>
<dbReference type="EMBL" id="CP020932">
    <property type="protein sequence ID" value="ARM86277.1"/>
    <property type="molecule type" value="Genomic_DNA"/>
</dbReference>
<gene>
    <name evidence="2" type="ORF">MARSALSMR5_04260</name>
</gene>
<feature type="compositionally biased region" description="Low complexity" evidence="1">
    <location>
        <begin position="330"/>
        <end position="345"/>
    </location>
</feature>
<feature type="compositionally biased region" description="Basic and acidic residues" evidence="1">
    <location>
        <begin position="296"/>
        <end position="307"/>
    </location>
</feature>
<dbReference type="RefSeq" id="WP_085682228.1">
    <property type="nucleotide sequence ID" value="NZ_CP020932.1"/>
</dbReference>
<proteinExistence type="predicted"/>
<geneLocation type="plasmid" evidence="3">
    <name>psmr5</name>
</geneLocation>
<dbReference type="Proteomes" id="UP000193100">
    <property type="component" value="Plasmid pSMR5"/>
</dbReference>
<name>A0A1W6KFU0_9GAMM</name>
<keyword evidence="2" id="KW-0614">Plasmid</keyword>
<sequence length="478" mass="52382">MNQALETKQDFWNPETAIHVRKLQVLPPQIKNMDGEGSKRAVAGQLFTMVAAMTTREGDAIEVSVTGYFRATLDIHNPRGWLPSDCFAPRKHNNGVPPVRLLSYPRTLCTADGSRMTTLELSQLIADQLNDDQGWRTNICSKVEAITARDIAAKLGLDVPAEEKEEPKESLVDDQELDDDDTFNLDEPATDAGSEGAEGASEDLEADDANDFNLDDDETDSDLGDSAEQPRASESDNQVDDDLSFDDLGDDNDNDDADEWSGLSEDADSELADLDEALAELDGEENFQHAVSGEAAKPEPSGEEKKGHFSQLQAVMKGGRRTEAEPEPELPQLAEAAETPATKAPEPTPIRKAQDEPVKPQVRVTKPTGPMDADSKPEPSSNVREAPMQECELFHEQGFDVAFFGREHGEAELIDGSGGALGTLYTTRAGRIVLHIDGHIVEDFDPSDVEPVFERMGYTHNAKRLYKSANIKCVRYLE</sequence>
<evidence type="ECO:0000256" key="1">
    <source>
        <dbReference type="SAM" id="MobiDB-lite"/>
    </source>
</evidence>
<evidence type="ECO:0000313" key="3">
    <source>
        <dbReference type="Proteomes" id="UP000193100"/>
    </source>
</evidence>
<feature type="region of interest" description="Disordered" evidence="1">
    <location>
        <begin position="158"/>
        <end position="385"/>
    </location>
</feature>
<reference evidence="2 3" key="1">
    <citation type="submission" date="2017-04" db="EMBL/GenBank/DDBJ databases">
        <title>Genome Sequence of Marinobacter salarius strain SMR5 Isolated from a culture of the Diatom Skeletonema marinoi.</title>
        <authorList>
            <person name="Topel M."/>
            <person name="Pinder M.I.M."/>
            <person name="Johansson O.N."/>
            <person name="Kourtchenko O."/>
            <person name="Godhe A."/>
            <person name="Clarke A.K."/>
        </authorList>
    </citation>
    <scope>NUCLEOTIDE SEQUENCE [LARGE SCALE GENOMIC DNA]</scope>
    <source>
        <strain evidence="2 3">SMR5</strain>
        <plasmid evidence="3">Plasmid psmr5</plasmid>
    </source>
</reference>
<dbReference type="GeneID" id="77258155"/>
<feature type="compositionally biased region" description="Acidic residues" evidence="1">
    <location>
        <begin position="200"/>
        <end position="225"/>
    </location>
</feature>
<feature type="compositionally biased region" description="Acidic residues" evidence="1">
    <location>
        <begin position="172"/>
        <end position="184"/>
    </location>
</feature>
<dbReference type="AlphaFoldDB" id="A0A1W6KFU0"/>
<evidence type="ECO:0000313" key="2">
    <source>
        <dbReference type="EMBL" id="ARM86277.1"/>
    </source>
</evidence>
<feature type="compositionally biased region" description="Basic and acidic residues" evidence="1">
    <location>
        <begin position="161"/>
        <end position="171"/>
    </location>
</feature>